<dbReference type="RefSeq" id="WP_154309651.1">
    <property type="nucleotide sequence ID" value="NZ_WKKI01000067.1"/>
</dbReference>
<organism evidence="1 2">
    <name type="scientific">Metabacillus lacus</name>
    <dbReference type="NCBI Taxonomy" id="1983721"/>
    <lineage>
        <taxon>Bacteria</taxon>
        <taxon>Bacillati</taxon>
        <taxon>Bacillota</taxon>
        <taxon>Bacilli</taxon>
        <taxon>Bacillales</taxon>
        <taxon>Bacillaceae</taxon>
        <taxon>Metabacillus</taxon>
    </lineage>
</organism>
<dbReference type="GO" id="GO:0016740">
    <property type="term" value="F:transferase activity"/>
    <property type="evidence" value="ECO:0007669"/>
    <property type="project" value="UniProtKB-KW"/>
</dbReference>
<dbReference type="Proteomes" id="UP000448867">
    <property type="component" value="Unassembled WGS sequence"/>
</dbReference>
<sequence>MIVKNESRIIERCLNAAKKAIDYVSVCDTGSTDGTPDLIKAWCEENAIEGVVHHEPFKNFGHNRTLSVQLAQQSFPQADYLLLLDADMILEIHEQFDKSNLDQDQYLVMQFNQFIKYWNTRLLKSSLPWRCVGVTHEYWDIDADKLKIDGSSFALQKGNVKELVINDREDGGSKSDKFERDKRLLHEGLEDPATPDGLRTRYLFYLAQTYYCLGELQDAIEWYKKRVEAGGWAEEVFYSLMQVGLSYQQLAGRAEEERKLIINAGEEVSSKVLTALADAQEKNAAMAASYYKKSYQFRPWRAEPLYFLAKMHRENAENSLALLYAIKGKEIPFPQDDLLFVDYRVYEYLFDYEISIAGYYVPEKRELAKLAQKSLEGKVDSLPANIADVVKRNSQFY</sequence>
<reference evidence="1 2" key="1">
    <citation type="submission" date="2019-11" db="EMBL/GenBank/DDBJ databases">
        <title>Bacillus lacus genome.</title>
        <authorList>
            <person name="Allen C.J."/>
            <person name="Newman J.D."/>
        </authorList>
    </citation>
    <scope>NUCLEOTIDE SEQUENCE [LARGE SCALE GENOMIC DNA]</scope>
    <source>
        <strain evidence="1 2">KCTC 33946</strain>
    </source>
</reference>
<dbReference type="AlphaFoldDB" id="A0A7X2J2P6"/>
<dbReference type="OrthoDB" id="9815923at2"/>
<dbReference type="PANTHER" id="PTHR43630">
    <property type="entry name" value="POLY-BETA-1,6-N-ACETYL-D-GLUCOSAMINE SYNTHASE"/>
    <property type="match status" value="1"/>
</dbReference>
<dbReference type="Gene3D" id="3.90.550.10">
    <property type="entry name" value="Spore Coat Polysaccharide Biosynthesis Protein SpsA, Chain A"/>
    <property type="match status" value="1"/>
</dbReference>
<evidence type="ECO:0000313" key="1">
    <source>
        <dbReference type="EMBL" id="MRX74189.1"/>
    </source>
</evidence>
<accession>A0A7X2J2P6</accession>
<dbReference type="SUPFAM" id="SSF53448">
    <property type="entry name" value="Nucleotide-diphospho-sugar transferases"/>
    <property type="match status" value="1"/>
</dbReference>
<dbReference type="SUPFAM" id="SSF81901">
    <property type="entry name" value="HCP-like"/>
    <property type="match status" value="1"/>
</dbReference>
<name>A0A7X2J2P6_9BACI</name>
<protein>
    <submittedName>
        <fullName evidence="1">Glycosyltransferase</fullName>
    </submittedName>
</protein>
<dbReference type="PANTHER" id="PTHR43630:SF2">
    <property type="entry name" value="GLYCOSYLTRANSFERASE"/>
    <property type="match status" value="1"/>
</dbReference>
<comment type="caution">
    <text evidence="1">The sequence shown here is derived from an EMBL/GenBank/DDBJ whole genome shotgun (WGS) entry which is preliminary data.</text>
</comment>
<dbReference type="Pfam" id="PF13704">
    <property type="entry name" value="Glyco_tranf_2_4"/>
    <property type="match status" value="1"/>
</dbReference>
<dbReference type="EMBL" id="WKKI01000067">
    <property type="protein sequence ID" value="MRX74189.1"/>
    <property type="molecule type" value="Genomic_DNA"/>
</dbReference>
<keyword evidence="2" id="KW-1185">Reference proteome</keyword>
<proteinExistence type="predicted"/>
<dbReference type="Gene3D" id="1.25.40.10">
    <property type="entry name" value="Tetratricopeptide repeat domain"/>
    <property type="match status" value="1"/>
</dbReference>
<evidence type="ECO:0000313" key="2">
    <source>
        <dbReference type="Proteomes" id="UP000448867"/>
    </source>
</evidence>
<dbReference type="InterPro" id="IPR011990">
    <property type="entry name" value="TPR-like_helical_dom_sf"/>
</dbReference>
<gene>
    <name evidence="1" type="ORF">GJU40_18880</name>
</gene>
<dbReference type="InterPro" id="IPR029044">
    <property type="entry name" value="Nucleotide-diphossugar_trans"/>
</dbReference>
<keyword evidence="1" id="KW-0808">Transferase</keyword>